<feature type="compositionally biased region" description="Acidic residues" evidence="2">
    <location>
        <begin position="168"/>
        <end position="181"/>
    </location>
</feature>
<evidence type="ECO:0000313" key="4">
    <source>
        <dbReference type="Proteomes" id="UP000215914"/>
    </source>
</evidence>
<keyword evidence="1" id="KW-0175">Coiled coil</keyword>
<protein>
    <submittedName>
        <fullName evidence="3">Uncharacterized protein</fullName>
    </submittedName>
</protein>
<reference evidence="3" key="2">
    <citation type="submission" date="2020-06" db="EMBL/GenBank/DDBJ databases">
        <title>Helianthus annuus Genome sequencing and assembly Release 2.</title>
        <authorList>
            <person name="Gouzy J."/>
            <person name="Langlade N."/>
            <person name="Munos S."/>
        </authorList>
    </citation>
    <scope>NUCLEOTIDE SEQUENCE</scope>
    <source>
        <tissue evidence="3">Leaves</tissue>
    </source>
</reference>
<evidence type="ECO:0000256" key="1">
    <source>
        <dbReference type="SAM" id="Coils"/>
    </source>
</evidence>
<feature type="compositionally biased region" description="Acidic residues" evidence="2">
    <location>
        <begin position="118"/>
        <end position="131"/>
    </location>
</feature>
<feature type="compositionally biased region" description="Gly residues" evidence="2">
    <location>
        <begin position="145"/>
        <end position="155"/>
    </location>
</feature>
<feature type="region of interest" description="Disordered" evidence="2">
    <location>
        <begin position="402"/>
        <end position="425"/>
    </location>
</feature>
<gene>
    <name evidence="3" type="ORF">HanXRQr2_Chr09g0364591</name>
</gene>
<accession>A0A9K3N6T4</accession>
<keyword evidence="4" id="KW-1185">Reference proteome</keyword>
<proteinExistence type="predicted"/>
<dbReference type="Proteomes" id="UP000215914">
    <property type="component" value="Unassembled WGS sequence"/>
</dbReference>
<feature type="compositionally biased region" description="Basic residues" evidence="2">
    <location>
        <begin position="219"/>
        <end position="238"/>
    </location>
</feature>
<evidence type="ECO:0000313" key="3">
    <source>
        <dbReference type="EMBL" id="KAF5788900.1"/>
    </source>
</evidence>
<organism evidence="3 4">
    <name type="scientific">Helianthus annuus</name>
    <name type="common">Common sunflower</name>
    <dbReference type="NCBI Taxonomy" id="4232"/>
    <lineage>
        <taxon>Eukaryota</taxon>
        <taxon>Viridiplantae</taxon>
        <taxon>Streptophyta</taxon>
        <taxon>Embryophyta</taxon>
        <taxon>Tracheophyta</taxon>
        <taxon>Spermatophyta</taxon>
        <taxon>Magnoliopsida</taxon>
        <taxon>eudicotyledons</taxon>
        <taxon>Gunneridae</taxon>
        <taxon>Pentapetalae</taxon>
        <taxon>asterids</taxon>
        <taxon>campanulids</taxon>
        <taxon>Asterales</taxon>
        <taxon>Asteraceae</taxon>
        <taxon>Asteroideae</taxon>
        <taxon>Heliantheae alliance</taxon>
        <taxon>Heliantheae</taxon>
        <taxon>Helianthus</taxon>
    </lineage>
</organism>
<reference evidence="3" key="1">
    <citation type="journal article" date="2017" name="Nature">
        <title>The sunflower genome provides insights into oil metabolism, flowering and Asterid evolution.</title>
        <authorList>
            <person name="Badouin H."/>
            <person name="Gouzy J."/>
            <person name="Grassa C.J."/>
            <person name="Murat F."/>
            <person name="Staton S.E."/>
            <person name="Cottret L."/>
            <person name="Lelandais-Briere C."/>
            <person name="Owens G.L."/>
            <person name="Carrere S."/>
            <person name="Mayjonade B."/>
            <person name="Legrand L."/>
            <person name="Gill N."/>
            <person name="Kane N.C."/>
            <person name="Bowers J.E."/>
            <person name="Hubner S."/>
            <person name="Bellec A."/>
            <person name="Berard A."/>
            <person name="Berges H."/>
            <person name="Blanchet N."/>
            <person name="Boniface M.C."/>
            <person name="Brunel D."/>
            <person name="Catrice O."/>
            <person name="Chaidir N."/>
            <person name="Claudel C."/>
            <person name="Donnadieu C."/>
            <person name="Faraut T."/>
            <person name="Fievet G."/>
            <person name="Helmstetter N."/>
            <person name="King M."/>
            <person name="Knapp S.J."/>
            <person name="Lai Z."/>
            <person name="Le Paslier M.C."/>
            <person name="Lippi Y."/>
            <person name="Lorenzon L."/>
            <person name="Mandel J.R."/>
            <person name="Marage G."/>
            <person name="Marchand G."/>
            <person name="Marquand E."/>
            <person name="Bret-Mestries E."/>
            <person name="Morien E."/>
            <person name="Nambeesan S."/>
            <person name="Nguyen T."/>
            <person name="Pegot-Espagnet P."/>
            <person name="Pouilly N."/>
            <person name="Raftis F."/>
            <person name="Sallet E."/>
            <person name="Schiex T."/>
            <person name="Thomas J."/>
            <person name="Vandecasteele C."/>
            <person name="Vares D."/>
            <person name="Vear F."/>
            <person name="Vautrin S."/>
            <person name="Crespi M."/>
            <person name="Mangin B."/>
            <person name="Burke J.M."/>
            <person name="Salse J."/>
            <person name="Munos S."/>
            <person name="Vincourt P."/>
            <person name="Rieseberg L.H."/>
            <person name="Langlade N.B."/>
        </authorList>
    </citation>
    <scope>NUCLEOTIDE SEQUENCE</scope>
    <source>
        <tissue evidence="3">Leaves</tissue>
    </source>
</reference>
<evidence type="ECO:0000256" key="2">
    <source>
        <dbReference type="SAM" id="MobiDB-lite"/>
    </source>
</evidence>
<name>A0A9K3N6T4_HELAN</name>
<feature type="coiled-coil region" evidence="1">
    <location>
        <begin position="300"/>
        <end position="334"/>
    </location>
</feature>
<dbReference type="EMBL" id="MNCJ02000324">
    <property type="protein sequence ID" value="KAF5788900.1"/>
    <property type="molecule type" value="Genomic_DNA"/>
</dbReference>
<comment type="caution">
    <text evidence="3">The sequence shown here is derived from an EMBL/GenBank/DDBJ whole genome shotgun (WGS) entry which is preliminary data.</text>
</comment>
<dbReference type="Gramene" id="mRNA:HanXRQr2_Chr09g0364591">
    <property type="protein sequence ID" value="mRNA:HanXRQr2_Chr09g0364591"/>
    <property type="gene ID" value="HanXRQr2_Chr09g0364591"/>
</dbReference>
<sequence length="713" mass="79642">MKENLTRTGKNRTIGSKYWMYPRFLQMIMNVQHPNLPKADNDVLKIEAMNFNSLRLIKNLAHKRYKESVPPRKLFGALHNTAYVAPADNKWRHEDSQSDDEEPELKRMMSEKFGPEPDASDESDSDNDGGDGGDVGAVGASSVGTAGGVSAGGTSEGEVSAGDTSAGGDDEANSNSDDDLLLEPGYEMYLDERGVRRYRKIRQEDDPEYVPSDPETERARKRRADKAAEHHKKKKARKYLSTSSRGSAPQAPIPEPPVVSSPSTAQPVSPHAIPQRSMAALIRATTAQPSNVQISQLVEIERLKTTVGEQQATIQHQQAEIDRLKADNERLKVSEVERDRRSSVLQKLAKDLKGWCDFMKNWYETRNTTIAEGVKTMTKGHDFLRKRVATLWEDRCKQQEILQNRDEDPEDQGNPDTAAAPQQPPACTSSAIIVYQPSALGSSQAGSSGTVGEEQLLEALAATSSVPSTAEFALQVVHPVTGESPEEGEIVEDLTPQQLITLRAMRDINDDEVEKMPSAPESVNVENVDEIVFEGEVKKSTYVRQDGTEFAPFDEDWLKDNVEDIDEHLKNRDTSENATDAFAAWRQRFLSKVSKPVPEATQVDFLQLEKAKPSGLILCWMFVKEIHCVAIKREFGIHYLRSLLSILSLPFYDVAALTKLELLNRSNFEGASLFARLIKMNRKSGWKDKSYKPQFPRHQQIRFTLDLETNTGS</sequence>
<feature type="region of interest" description="Disordered" evidence="2">
    <location>
        <begin position="88"/>
        <end position="270"/>
    </location>
</feature>
<feature type="compositionally biased region" description="Basic and acidic residues" evidence="2">
    <location>
        <begin position="104"/>
        <end position="115"/>
    </location>
</feature>
<dbReference type="AlphaFoldDB" id="A0A9K3N6T4"/>